<dbReference type="PROSITE" id="PS51462">
    <property type="entry name" value="NUDIX"/>
    <property type="match status" value="1"/>
</dbReference>
<keyword evidence="2 3" id="KW-0378">Hydrolase</keyword>
<dbReference type="GO" id="GO:0047631">
    <property type="term" value="F:ADP-ribose diphosphatase activity"/>
    <property type="evidence" value="ECO:0007669"/>
    <property type="project" value="TreeGrafter"/>
</dbReference>
<dbReference type="PRINTS" id="PR00502">
    <property type="entry name" value="NUDIXFAMILY"/>
</dbReference>
<evidence type="ECO:0000313" key="6">
    <source>
        <dbReference type="Proteomes" id="UP001159042"/>
    </source>
</evidence>
<dbReference type="InterPro" id="IPR020084">
    <property type="entry name" value="NUDIX_hydrolase_CS"/>
</dbReference>
<accession>A0AAV8W921</accession>
<dbReference type="PANTHER" id="PTHR13994:SF13">
    <property type="entry name" value="FI03680P"/>
    <property type="match status" value="1"/>
</dbReference>
<dbReference type="Proteomes" id="UP001159042">
    <property type="component" value="Unassembled WGS sequence"/>
</dbReference>
<dbReference type="GO" id="GO:0051287">
    <property type="term" value="F:NAD binding"/>
    <property type="evidence" value="ECO:0007669"/>
    <property type="project" value="TreeGrafter"/>
</dbReference>
<dbReference type="InterPro" id="IPR000086">
    <property type="entry name" value="NUDIX_hydrolase_dom"/>
</dbReference>
<dbReference type="PANTHER" id="PTHR13994">
    <property type="entry name" value="NUDIX HYDROLASE RELATED"/>
    <property type="match status" value="1"/>
</dbReference>
<sequence>MAASNTAKDKNPSLFVGTKDRFDGITVHSGKEHCDIDEFPKRLEDSLKFWEANGKRGIWFKVHLNHSEWVPILAKNGFKYHNAKGDYVTMYRWLPQTESCNIPQYAHTMVGVGAVVVNHKNQILVVTEKYMIFNRKFWKLPGGYVEPGENIPDAAIREVLEETGVSTQFRSLLTFRHTHGGMFGCSDIYIIVSLKPLTEDIVKCQREIADCKWMEVEEYLSHPHVHELNRFFLKKYLEYEKHDVEIGCHHGIHEVLKKPYTIFSLNKKEEGEGCSNEGN</sequence>
<evidence type="ECO:0000313" key="5">
    <source>
        <dbReference type="EMBL" id="KAJ8923125.1"/>
    </source>
</evidence>
<dbReference type="Pfam" id="PF18290">
    <property type="entry name" value="Nudix_hydro"/>
    <property type="match status" value="1"/>
</dbReference>
<comment type="caution">
    <text evidence="5">The sequence shown here is derived from an EMBL/GenBank/DDBJ whole genome shotgun (WGS) entry which is preliminary data.</text>
</comment>
<evidence type="ECO:0000256" key="1">
    <source>
        <dbReference type="ARBA" id="ARBA00005582"/>
    </source>
</evidence>
<dbReference type="GO" id="GO:0035529">
    <property type="term" value="F:NADH pyrophosphatase activity"/>
    <property type="evidence" value="ECO:0007669"/>
    <property type="project" value="TreeGrafter"/>
</dbReference>
<name>A0AAV8W921_9CUCU</name>
<dbReference type="EMBL" id="JANEYG010000005">
    <property type="protein sequence ID" value="KAJ8923125.1"/>
    <property type="molecule type" value="Genomic_DNA"/>
</dbReference>
<proteinExistence type="inferred from homology"/>
<dbReference type="CDD" id="cd04670">
    <property type="entry name" value="NUDIX_ASFGF2_Nudt6"/>
    <property type="match status" value="1"/>
</dbReference>
<dbReference type="PRINTS" id="PR01356">
    <property type="entry name" value="GFGPROTEIN"/>
</dbReference>
<dbReference type="FunFam" id="3.90.79.10:FF:000015">
    <property type="entry name" value="Nudix hydrolase 8"/>
    <property type="match status" value="1"/>
</dbReference>
<dbReference type="Gene3D" id="3.90.79.10">
    <property type="entry name" value="Nucleoside Triphosphate Pyrophosphohydrolase"/>
    <property type="match status" value="1"/>
</dbReference>
<dbReference type="InterPro" id="IPR015797">
    <property type="entry name" value="NUDIX_hydrolase-like_dom_sf"/>
</dbReference>
<dbReference type="PROSITE" id="PS00893">
    <property type="entry name" value="NUDIX_BOX"/>
    <property type="match status" value="1"/>
</dbReference>
<keyword evidence="6" id="KW-1185">Reference proteome</keyword>
<dbReference type="Gene3D" id="3.40.630.30">
    <property type="match status" value="1"/>
</dbReference>
<dbReference type="InterPro" id="IPR003293">
    <property type="entry name" value="Nudix_hydrolase6-like"/>
</dbReference>
<evidence type="ECO:0000256" key="2">
    <source>
        <dbReference type="ARBA" id="ARBA00022801"/>
    </source>
</evidence>
<dbReference type="SUPFAM" id="SSF55811">
    <property type="entry name" value="Nudix"/>
    <property type="match status" value="1"/>
</dbReference>
<comment type="similarity">
    <text evidence="1 3">Belongs to the Nudix hydrolase family.</text>
</comment>
<dbReference type="Pfam" id="PF00293">
    <property type="entry name" value="NUDIX"/>
    <property type="match status" value="1"/>
</dbReference>
<dbReference type="AlphaFoldDB" id="A0AAV8W921"/>
<dbReference type="InterPro" id="IPR040618">
    <property type="entry name" value="Pre-Nudix"/>
</dbReference>
<dbReference type="InterPro" id="IPR020476">
    <property type="entry name" value="Nudix_hydrolase"/>
</dbReference>
<organism evidence="5 6">
    <name type="scientific">Exocentrus adspersus</name>
    <dbReference type="NCBI Taxonomy" id="1586481"/>
    <lineage>
        <taxon>Eukaryota</taxon>
        <taxon>Metazoa</taxon>
        <taxon>Ecdysozoa</taxon>
        <taxon>Arthropoda</taxon>
        <taxon>Hexapoda</taxon>
        <taxon>Insecta</taxon>
        <taxon>Pterygota</taxon>
        <taxon>Neoptera</taxon>
        <taxon>Endopterygota</taxon>
        <taxon>Coleoptera</taxon>
        <taxon>Polyphaga</taxon>
        <taxon>Cucujiformia</taxon>
        <taxon>Chrysomeloidea</taxon>
        <taxon>Cerambycidae</taxon>
        <taxon>Lamiinae</taxon>
        <taxon>Acanthocinini</taxon>
        <taxon>Exocentrus</taxon>
    </lineage>
</organism>
<reference evidence="5 6" key="1">
    <citation type="journal article" date="2023" name="Insect Mol. Biol.">
        <title>Genome sequencing provides insights into the evolution of gene families encoding plant cell wall-degrading enzymes in longhorned beetles.</title>
        <authorList>
            <person name="Shin N.R."/>
            <person name="Okamura Y."/>
            <person name="Kirsch R."/>
            <person name="Pauchet Y."/>
        </authorList>
    </citation>
    <scope>NUCLEOTIDE SEQUENCE [LARGE SCALE GENOMIC DNA]</scope>
    <source>
        <strain evidence="5">EAD_L_NR</strain>
    </source>
</reference>
<evidence type="ECO:0000256" key="3">
    <source>
        <dbReference type="RuleBase" id="RU003476"/>
    </source>
</evidence>
<protein>
    <recommendedName>
        <fullName evidence="4">Nudix hydrolase domain-containing protein</fullName>
    </recommendedName>
</protein>
<gene>
    <name evidence="5" type="ORF">NQ315_001678</name>
</gene>
<feature type="domain" description="Nudix hydrolase" evidence="4">
    <location>
        <begin position="107"/>
        <end position="236"/>
    </location>
</feature>
<evidence type="ECO:0000259" key="4">
    <source>
        <dbReference type="PROSITE" id="PS51462"/>
    </source>
</evidence>